<comment type="caution">
    <text evidence="2">The sequence shown here is derived from an EMBL/GenBank/DDBJ whole genome shotgun (WGS) entry which is preliminary data.</text>
</comment>
<dbReference type="Pfam" id="PF06836">
    <property type="entry name" value="DUF1240"/>
    <property type="match status" value="1"/>
</dbReference>
<keyword evidence="3" id="KW-1185">Reference proteome</keyword>
<dbReference type="InterPro" id="IPR010665">
    <property type="entry name" value="DUF1240"/>
</dbReference>
<feature type="transmembrane region" description="Helical" evidence="1">
    <location>
        <begin position="7"/>
        <end position="28"/>
    </location>
</feature>
<keyword evidence="1" id="KW-1133">Transmembrane helix</keyword>
<name>A0ABT5M852_9GAMM</name>
<dbReference type="RefSeq" id="WP_273581273.1">
    <property type="nucleotide sequence ID" value="NZ_JAQRFO010000072.1"/>
</dbReference>
<reference evidence="2 3" key="1">
    <citation type="submission" date="2023-02" db="EMBL/GenBank/DDBJ databases">
        <title>Entomopathogenic bacteria.</title>
        <authorList>
            <person name="Machado R.A."/>
        </authorList>
    </citation>
    <scope>NUCLEOTIDE SEQUENCE [LARGE SCALE GENOMIC DNA]</scope>
    <source>
        <strain evidence="2 3">XENO-7</strain>
    </source>
</reference>
<evidence type="ECO:0000313" key="2">
    <source>
        <dbReference type="EMBL" id="MDC9623859.1"/>
    </source>
</evidence>
<evidence type="ECO:0000313" key="3">
    <source>
        <dbReference type="Proteomes" id="UP001214757"/>
    </source>
</evidence>
<proteinExistence type="predicted"/>
<keyword evidence="1" id="KW-0812">Transmembrane</keyword>
<organism evidence="2 3">
    <name type="scientific">Xenorhabdus aichiensis</name>
    <dbReference type="NCBI Taxonomy" id="3025874"/>
    <lineage>
        <taxon>Bacteria</taxon>
        <taxon>Pseudomonadati</taxon>
        <taxon>Pseudomonadota</taxon>
        <taxon>Gammaproteobacteria</taxon>
        <taxon>Enterobacterales</taxon>
        <taxon>Morganellaceae</taxon>
        <taxon>Xenorhabdus</taxon>
    </lineage>
</organism>
<sequence>MDNKNKIIVIIGSFSLILAMIFCVIFIFEDILSILNGKDEINFSWKSIAILSGFPIFLYMFSCAFYYSVTSKTMKLNNKLIKILTIVFFVFLFLSFPFSWYLDSKLKEEGYVVCEKMSVGSLNKYVRYPEMCN</sequence>
<evidence type="ECO:0000256" key="1">
    <source>
        <dbReference type="SAM" id="Phobius"/>
    </source>
</evidence>
<feature type="transmembrane region" description="Helical" evidence="1">
    <location>
        <begin position="80"/>
        <end position="102"/>
    </location>
</feature>
<accession>A0ABT5M852</accession>
<gene>
    <name evidence="2" type="ORF">PSI22_20030</name>
</gene>
<dbReference type="Proteomes" id="UP001214757">
    <property type="component" value="Unassembled WGS sequence"/>
</dbReference>
<keyword evidence="1" id="KW-0472">Membrane</keyword>
<feature type="transmembrane region" description="Helical" evidence="1">
    <location>
        <begin position="48"/>
        <end position="68"/>
    </location>
</feature>
<dbReference type="EMBL" id="JAQRFO010000072">
    <property type="protein sequence ID" value="MDC9623859.1"/>
    <property type="molecule type" value="Genomic_DNA"/>
</dbReference>
<protein>
    <submittedName>
        <fullName evidence="2">DUF1240 domain-containing protein</fullName>
    </submittedName>
</protein>